<dbReference type="SUPFAM" id="SSF81606">
    <property type="entry name" value="PP2C-like"/>
    <property type="match status" value="1"/>
</dbReference>
<evidence type="ECO:0000313" key="8">
    <source>
        <dbReference type="EMBL" id="MCP2168250.1"/>
    </source>
</evidence>
<feature type="compositionally biased region" description="Low complexity" evidence="5">
    <location>
        <begin position="12"/>
        <end position="26"/>
    </location>
</feature>
<gene>
    <name evidence="8" type="ORF">LX83_005128</name>
</gene>
<name>A0AAE3GHH1_9PSEU</name>
<evidence type="ECO:0000256" key="5">
    <source>
        <dbReference type="SAM" id="MobiDB-lite"/>
    </source>
</evidence>
<dbReference type="Proteomes" id="UP001206128">
    <property type="component" value="Unassembled WGS sequence"/>
</dbReference>
<protein>
    <submittedName>
        <fullName evidence="8">Serine phosphatase RsbU, regulator of sigma subunit</fullName>
    </submittedName>
</protein>
<accession>A0AAE3GHH1</accession>
<keyword evidence="3" id="KW-0804">Transcription</keyword>
<dbReference type="Gene3D" id="3.30.450.20">
    <property type="entry name" value="PAS domain"/>
    <property type="match status" value="1"/>
</dbReference>
<dbReference type="PROSITE" id="PS50113">
    <property type="entry name" value="PAC"/>
    <property type="match status" value="1"/>
</dbReference>
<dbReference type="SMART" id="SM01012">
    <property type="entry name" value="ANTAR"/>
    <property type="match status" value="1"/>
</dbReference>
<proteinExistence type="predicted"/>
<keyword evidence="9" id="KW-1185">Reference proteome</keyword>
<dbReference type="InterPro" id="IPR035965">
    <property type="entry name" value="PAS-like_dom_sf"/>
</dbReference>
<dbReference type="CDD" id="cd00130">
    <property type="entry name" value="PAS"/>
    <property type="match status" value="1"/>
</dbReference>
<dbReference type="EMBL" id="JAMTCK010000013">
    <property type="protein sequence ID" value="MCP2168250.1"/>
    <property type="molecule type" value="Genomic_DNA"/>
</dbReference>
<dbReference type="AlphaFoldDB" id="A0AAE3GHH1"/>
<dbReference type="InterPro" id="IPR001932">
    <property type="entry name" value="PPM-type_phosphatase-like_dom"/>
</dbReference>
<keyword evidence="4" id="KW-0175">Coiled coil</keyword>
<evidence type="ECO:0000259" key="6">
    <source>
        <dbReference type="PROSITE" id="PS50113"/>
    </source>
</evidence>
<dbReference type="SUPFAM" id="SSF55785">
    <property type="entry name" value="PYP-like sensor domain (PAS domain)"/>
    <property type="match status" value="1"/>
</dbReference>
<dbReference type="InterPro" id="IPR036457">
    <property type="entry name" value="PPM-type-like_dom_sf"/>
</dbReference>
<dbReference type="InterPro" id="IPR013655">
    <property type="entry name" value="PAS_fold_3"/>
</dbReference>
<dbReference type="Pfam" id="PF03861">
    <property type="entry name" value="ANTAR"/>
    <property type="match status" value="1"/>
</dbReference>
<feature type="coiled-coil region" evidence="4">
    <location>
        <begin position="588"/>
        <end position="615"/>
    </location>
</feature>
<dbReference type="Gene3D" id="1.10.10.10">
    <property type="entry name" value="Winged helix-like DNA-binding domain superfamily/Winged helix DNA-binding domain"/>
    <property type="match status" value="1"/>
</dbReference>
<dbReference type="InterPro" id="IPR000700">
    <property type="entry name" value="PAS-assoc_C"/>
</dbReference>
<evidence type="ECO:0000256" key="3">
    <source>
        <dbReference type="ARBA" id="ARBA00023163"/>
    </source>
</evidence>
<comment type="caution">
    <text evidence="8">The sequence shown here is derived from an EMBL/GenBank/DDBJ whole genome shotgun (WGS) entry which is preliminary data.</text>
</comment>
<evidence type="ECO:0000259" key="7">
    <source>
        <dbReference type="PROSITE" id="PS50921"/>
    </source>
</evidence>
<feature type="domain" description="ANTAR" evidence="7">
    <location>
        <begin position="62"/>
        <end position="123"/>
    </location>
</feature>
<evidence type="ECO:0000256" key="2">
    <source>
        <dbReference type="ARBA" id="ARBA00023015"/>
    </source>
</evidence>
<keyword evidence="1" id="KW-0378">Hydrolase</keyword>
<feature type="region of interest" description="Disordered" evidence="5">
    <location>
        <begin position="1"/>
        <end position="28"/>
    </location>
</feature>
<dbReference type="Pfam" id="PF07228">
    <property type="entry name" value="SpoIIE"/>
    <property type="match status" value="1"/>
</dbReference>
<organism evidence="8 9">
    <name type="scientific">Goodfellowiella coeruleoviolacea</name>
    <dbReference type="NCBI Taxonomy" id="334858"/>
    <lineage>
        <taxon>Bacteria</taxon>
        <taxon>Bacillati</taxon>
        <taxon>Actinomycetota</taxon>
        <taxon>Actinomycetes</taxon>
        <taxon>Pseudonocardiales</taxon>
        <taxon>Pseudonocardiaceae</taxon>
        <taxon>Goodfellowiella</taxon>
    </lineage>
</organism>
<sequence length="838" mass="89427">MSVVDGQLSQVPDPEATDPTATAPAPAERDLADLESSLETGLTAARAEAGPEHSLGRLAATVARLRQEVREAHAAADGRALVEMAKGVLVERLHCGPAEAARQLTVLAERAGVPQLELAAEIINQASRDRLSEAARDFLEQAAMGGAEVGGPGRDTADRAVAVRLRTAESSALAASDTQSVAESLLEHALAPLGAVGVAVWAAGADGSLTLAGFAGFTPEDGARWHHVPPGVATPARRALIERGAQWFTSLAVSGLPSIGQREIPEGGRVVVPAGTGGRVLGVLEIAWPQPLDPQPPAVQRQVEALAELCAHTLETTRPSAASGLPPTAQPGVDPTLSELVDLADGLLDSALVLRPHLDVHGRLVDFRIHHTNIHFVDPAGRPRGAVTGALLLEAYPMAGGDSGLLAKIEHVHATGESFRTERMALTALVDQVPLTAAAGVSITRHGENVLLIWRVQDEAARVANLLQHAQRLGRIGGFEENLVTGQITWNSQLFTLYGLAATEAPIPLTRLPAHAHPDDADTIGRFLRALLHHRRPTSAAFRLQRPDGVARYIRVIAEPVLADDGRLVAVRGAYQDISAQHWTEVALAATRDQLAQTEQQAAERNRLALQLQRAIMPPSQGPMEVDGLRIAVRYRPAETEHLVGGDWYDVMVLPSREILLSVGDIAGHGIDAATDMVVLRNALRGLAATGAGPAQLLTWLNLVANHLTERVIATGICALYNPRTRVLRWARAGHLPPILVRGQRATSLPLVKGLLLGAVPEASYEEGRLRLEPDDLLLMYTDGLIERRDRSLEDSLHQLMSMAERTTAGLDQRLDHLLTHSDADTDDDTCLVGIQAR</sequence>
<keyword evidence="2" id="KW-0805">Transcription regulation</keyword>
<dbReference type="InterPro" id="IPR000014">
    <property type="entry name" value="PAS"/>
</dbReference>
<dbReference type="PROSITE" id="PS50921">
    <property type="entry name" value="ANTAR"/>
    <property type="match status" value="1"/>
</dbReference>
<evidence type="ECO:0000256" key="4">
    <source>
        <dbReference type="SAM" id="Coils"/>
    </source>
</evidence>
<dbReference type="Gene3D" id="3.30.450.40">
    <property type="match status" value="1"/>
</dbReference>
<evidence type="ECO:0000256" key="1">
    <source>
        <dbReference type="ARBA" id="ARBA00022801"/>
    </source>
</evidence>
<dbReference type="SUPFAM" id="SSF55781">
    <property type="entry name" value="GAF domain-like"/>
    <property type="match status" value="1"/>
</dbReference>
<dbReference type="SMART" id="SM00331">
    <property type="entry name" value="PP2C_SIG"/>
    <property type="match status" value="1"/>
</dbReference>
<feature type="domain" description="PAC" evidence="6">
    <location>
        <begin position="538"/>
        <end position="590"/>
    </location>
</feature>
<reference evidence="8" key="1">
    <citation type="submission" date="2022-06" db="EMBL/GenBank/DDBJ databases">
        <title>Genomic Encyclopedia of Archaeal and Bacterial Type Strains, Phase II (KMG-II): from individual species to whole genera.</title>
        <authorList>
            <person name="Goeker M."/>
        </authorList>
    </citation>
    <scope>NUCLEOTIDE SEQUENCE</scope>
    <source>
        <strain evidence="8">DSM 43935</strain>
    </source>
</reference>
<dbReference type="GO" id="GO:0003723">
    <property type="term" value="F:RNA binding"/>
    <property type="evidence" value="ECO:0007669"/>
    <property type="project" value="InterPro"/>
</dbReference>
<dbReference type="Gene3D" id="3.60.40.10">
    <property type="entry name" value="PPM-type phosphatase domain"/>
    <property type="match status" value="1"/>
</dbReference>
<dbReference type="InterPro" id="IPR052016">
    <property type="entry name" value="Bact_Sigma-Reg"/>
</dbReference>
<dbReference type="InterPro" id="IPR029016">
    <property type="entry name" value="GAF-like_dom_sf"/>
</dbReference>
<evidence type="ECO:0000313" key="9">
    <source>
        <dbReference type="Proteomes" id="UP001206128"/>
    </source>
</evidence>
<dbReference type="Pfam" id="PF08447">
    <property type="entry name" value="PAS_3"/>
    <property type="match status" value="1"/>
</dbReference>
<dbReference type="InterPro" id="IPR036388">
    <property type="entry name" value="WH-like_DNA-bd_sf"/>
</dbReference>
<dbReference type="InterPro" id="IPR005561">
    <property type="entry name" value="ANTAR"/>
</dbReference>
<dbReference type="Gene3D" id="2.10.70.100">
    <property type="match status" value="1"/>
</dbReference>
<dbReference type="GO" id="GO:0016791">
    <property type="term" value="F:phosphatase activity"/>
    <property type="evidence" value="ECO:0007669"/>
    <property type="project" value="TreeGrafter"/>
</dbReference>
<dbReference type="PANTHER" id="PTHR43156:SF2">
    <property type="entry name" value="STAGE II SPORULATION PROTEIN E"/>
    <property type="match status" value="1"/>
</dbReference>
<dbReference type="PANTHER" id="PTHR43156">
    <property type="entry name" value="STAGE II SPORULATION PROTEIN E-RELATED"/>
    <property type="match status" value="1"/>
</dbReference>